<dbReference type="Pfam" id="PF00905">
    <property type="entry name" value="Transpeptidase"/>
    <property type="match status" value="1"/>
</dbReference>
<organism evidence="32">
    <name type="scientific">Geobacter metallireducens</name>
    <dbReference type="NCBI Taxonomy" id="28232"/>
    <lineage>
        <taxon>Bacteria</taxon>
        <taxon>Pseudomonadati</taxon>
        <taxon>Thermodesulfobacteriota</taxon>
        <taxon>Desulfuromonadia</taxon>
        <taxon>Geobacterales</taxon>
        <taxon>Geobacteraceae</taxon>
        <taxon>Geobacter</taxon>
    </lineage>
</organism>
<evidence type="ECO:0000256" key="4">
    <source>
        <dbReference type="ARBA" id="ARBA00007739"/>
    </source>
</evidence>
<dbReference type="UniPathway" id="UPA00219"/>
<dbReference type="InterPro" id="IPR036950">
    <property type="entry name" value="PBP_transglycosylase"/>
</dbReference>
<feature type="domain" description="Glycosyl transferase family 51" evidence="30">
    <location>
        <begin position="75"/>
        <end position="249"/>
    </location>
</feature>
<evidence type="ECO:0000256" key="9">
    <source>
        <dbReference type="ARBA" id="ARBA00022645"/>
    </source>
</evidence>
<evidence type="ECO:0000256" key="26">
    <source>
        <dbReference type="ARBA" id="ARBA00060592"/>
    </source>
</evidence>
<dbReference type="InterPro" id="IPR023346">
    <property type="entry name" value="Lysozyme-like_dom_sf"/>
</dbReference>
<evidence type="ECO:0000256" key="8">
    <source>
        <dbReference type="ARBA" id="ARBA00022519"/>
    </source>
</evidence>
<dbReference type="Gene3D" id="1.10.3810.10">
    <property type="entry name" value="Biosynthetic peptidoglycan transglycosylase-like"/>
    <property type="match status" value="1"/>
</dbReference>
<evidence type="ECO:0000256" key="15">
    <source>
        <dbReference type="ARBA" id="ARBA00022960"/>
    </source>
</evidence>
<feature type="domain" description="Penicillin-binding protein transpeptidase" evidence="29">
    <location>
        <begin position="456"/>
        <end position="754"/>
    </location>
</feature>
<feature type="domain" description="Penicillin-binding protein OB-like" evidence="31">
    <location>
        <begin position="337"/>
        <end position="453"/>
    </location>
</feature>
<dbReference type="GO" id="GO:0008658">
    <property type="term" value="F:penicillin binding"/>
    <property type="evidence" value="ECO:0007669"/>
    <property type="project" value="InterPro"/>
</dbReference>
<dbReference type="GO" id="GO:0006508">
    <property type="term" value="P:proteolysis"/>
    <property type="evidence" value="ECO:0007669"/>
    <property type="project" value="UniProtKB-KW"/>
</dbReference>
<dbReference type="PANTHER" id="PTHR32282:SF27">
    <property type="entry name" value="PENICILLIN-BINDING PROTEIN 1A"/>
    <property type="match status" value="1"/>
</dbReference>
<evidence type="ECO:0000256" key="14">
    <source>
        <dbReference type="ARBA" id="ARBA00022801"/>
    </source>
</evidence>
<evidence type="ECO:0000259" key="30">
    <source>
        <dbReference type="Pfam" id="PF00912"/>
    </source>
</evidence>
<keyword evidence="20" id="KW-0046">Antibiotic resistance</keyword>
<comment type="pathway">
    <text evidence="26">Glycan biosynthesis.</text>
</comment>
<keyword evidence="12" id="KW-0808">Transferase</keyword>
<dbReference type="Pfam" id="PF00912">
    <property type="entry name" value="Transgly"/>
    <property type="match status" value="1"/>
</dbReference>
<evidence type="ECO:0000256" key="28">
    <source>
        <dbReference type="SAM" id="Phobius"/>
    </source>
</evidence>
<evidence type="ECO:0000256" key="19">
    <source>
        <dbReference type="ARBA" id="ARBA00023136"/>
    </source>
</evidence>
<dbReference type="EC" id="3.4.16.4" evidence="5"/>
<dbReference type="GO" id="GO:0008360">
    <property type="term" value="P:regulation of cell shape"/>
    <property type="evidence" value="ECO:0007669"/>
    <property type="project" value="UniProtKB-KW"/>
</dbReference>
<evidence type="ECO:0000256" key="12">
    <source>
        <dbReference type="ARBA" id="ARBA00022679"/>
    </source>
</evidence>
<comment type="similarity">
    <text evidence="3">In the C-terminal section; belongs to the transpeptidase family.</text>
</comment>
<gene>
    <name evidence="32" type="ORF">ENQ87_08690</name>
</gene>
<evidence type="ECO:0000256" key="25">
    <source>
        <dbReference type="ARBA" id="ARBA00049902"/>
    </source>
</evidence>
<feature type="compositionally biased region" description="Acidic residues" evidence="27">
    <location>
        <begin position="807"/>
        <end position="820"/>
    </location>
</feature>
<keyword evidence="17" id="KW-0573">Peptidoglycan synthesis</keyword>
<evidence type="ECO:0000256" key="23">
    <source>
        <dbReference type="ARBA" id="ARBA00034000"/>
    </source>
</evidence>
<keyword evidence="15" id="KW-0133">Cell shape</keyword>
<reference evidence="32" key="1">
    <citation type="journal article" date="2020" name="mSystems">
        <title>Genome- and Community-Level Interaction Insights into Carbon Utilization and Element Cycling Functions of Hydrothermarchaeota in Hydrothermal Sediment.</title>
        <authorList>
            <person name="Zhou Z."/>
            <person name="Liu Y."/>
            <person name="Xu W."/>
            <person name="Pan J."/>
            <person name="Luo Z.H."/>
            <person name="Li M."/>
        </authorList>
    </citation>
    <scope>NUCLEOTIDE SEQUENCE [LARGE SCALE GENOMIC DNA]</scope>
    <source>
        <strain evidence="32">SpSt-349</strain>
    </source>
</reference>
<sequence>MTPPSARQNPNAPHVNRRRGKNPWKFAVIALVTLGVAALLAVFGYLTYLYASLPKVDRLADYRPPIVSQVFGDDGSLVGEFYLERRTVVPVDKIPRKLIQAFVAAEDSNFYQHRGLDYLGIVRAAVKNILSMRKKEGASTITQQVAKSMLLTPEKSYARKFKEAILATRMEKMLSKDDILYIYLNQIYLGGGSYGVQVAAETYFGKDVEQLNLAEMAMLAGLPKAPNTYSPIKHLDRARERQAYVLERMVREGYITQAEADHARATPIVIKSLKKVNSEQSAYFLEHIRIKLEETYGVDRLYKEGLKIHTTMNAEMQKGAYEAVVNGLKNVDKRQGFRGAVKQLGEAEVEGFCRKVEDGIDTVSLKQGNTYQGVVTAVDPAKGDVTVRVGDRLGVIPRKNMAWAGKVQLVNAWGQQEGKGKSLSLGSVVFVSVLTPDANKQGAIFALDQEPEAQAAVVALDPLTGAVKAMVGGYDFRRSQFNRAVQAKRNPGSAFKPIIYAAALDKGLTAATTFDDSPVEYESGGDKAWKPKNYDNIYRGTVTMREALTNSINVVSVKILERIGVGAAIDYAKKLGITSPLAANLTLALGSSSVTPLELTAAYGVFASGGYRTTPYFITRVEDADGRVLEEAAPPVIPTFSNQTTATLTDADLPPAPGAVASGGAVPVIAPETAFIITNLMESVVSSGTGQRARALGRPVAGKTGTTNDMKDAWFVGYVPQLVAGVWVGYDQERSLGAGGSGGQAAAPIWTEFMQRALAGTAVRDFAPPENVVFATINPRTGRLARDGEPGAIRECFVAGTEPTAYEGEEESPSADESAGDFEGLPEWVRSGRLPRRAESR</sequence>
<comment type="caution">
    <text evidence="32">The sequence shown here is derived from an EMBL/GenBank/DDBJ whole genome shotgun (WGS) entry which is preliminary data.</text>
</comment>
<keyword evidence="22" id="KW-0961">Cell wall biogenesis/degradation</keyword>
<keyword evidence="16" id="KW-0735">Signal-anchor</keyword>
<dbReference type="Gene3D" id="3.40.710.10">
    <property type="entry name" value="DD-peptidase/beta-lactamase superfamily"/>
    <property type="match status" value="2"/>
</dbReference>
<protein>
    <recommendedName>
        <fullName evidence="6">Penicillin-binding protein 1A</fullName>
        <ecNumber evidence="24">2.4.99.28</ecNumber>
        <ecNumber evidence="5">3.4.16.4</ecNumber>
    </recommendedName>
</protein>
<keyword evidence="13 28" id="KW-0812">Transmembrane</keyword>
<keyword evidence="7" id="KW-1003">Cell membrane</keyword>
<keyword evidence="21" id="KW-0511">Multifunctional enzyme</keyword>
<evidence type="ECO:0000256" key="17">
    <source>
        <dbReference type="ARBA" id="ARBA00022984"/>
    </source>
</evidence>
<dbReference type="GO" id="GO:0005886">
    <property type="term" value="C:plasma membrane"/>
    <property type="evidence" value="ECO:0007669"/>
    <property type="project" value="UniProtKB-SubCell"/>
</dbReference>
<dbReference type="EMBL" id="DSOV01000039">
    <property type="protein sequence ID" value="HEN42440.1"/>
    <property type="molecule type" value="Genomic_DNA"/>
</dbReference>
<keyword evidence="11" id="KW-0328">Glycosyltransferase</keyword>
<dbReference type="GO" id="GO:0071555">
    <property type="term" value="P:cell wall organization"/>
    <property type="evidence" value="ECO:0007669"/>
    <property type="project" value="UniProtKB-KW"/>
</dbReference>
<dbReference type="GO" id="GO:0009002">
    <property type="term" value="F:serine-type D-Ala-D-Ala carboxypeptidase activity"/>
    <property type="evidence" value="ECO:0007669"/>
    <property type="project" value="UniProtKB-EC"/>
</dbReference>
<dbReference type="GO" id="GO:0030288">
    <property type="term" value="C:outer membrane-bounded periplasmic space"/>
    <property type="evidence" value="ECO:0007669"/>
    <property type="project" value="TreeGrafter"/>
</dbReference>
<dbReference type="GO" id="GO:0008955">
    <property type="term" value="F:peptidoglycan glycosyltransferase activity"/>
    <property type="evidence" value="ECO:0007669"/>
    <property type="project" value="UniProtKB-EC"/>
</dbReference>
<evidence type="ECO:0000256" key="22">
    <source>
        <dbReference type="ARBA" id="ARBA00023316"/>
    </source>
</evidence>
<evidence type="ECO:0000256" key="6">
    <source>
        <dbReference type="ARBA" id="ARBA00018638"/>
    </source>
</evidence>
<dbReference type="PANTHER" id="PTHR32282">
    <property type="entry name" value="BINDING PROTEIN TRANSPEPTIDASE, PUTATIVE-RELATED"/>
    <property type="match status" value="1"/>
</dbReference>
<evidence type="ECO:0000256" key="13">
    <source>
        <dbReference type="ARBA" id="ARBA00022692"/>
    </source>
</evidence>
<dbReference type="NCBIfam" id="TIGR02074">
    <property type="entry name" value="PBP_1a_fam"/>
    <property type="match status" value="1"/>
</dbReference>
<evidence type="ECO:0000256" key="1">
    <source>
        <dbReference type="ARBA" id="ARBA00004249"/>
    </source>
</evidence>
<dbReference type="GO" id="GO:0046677">
    <property type="term" value="P:response to antibiotic"/>
    <property type="evidence" value="ECO:0007669"/>
    <property type="project" value="UniProtKB-KW"/>
</dbReference>
<dbReference type="EC" id="2.4.99.28" evidence="24"/>
<comment type="catalytic activity">
    <reaction evidence="25">
        <text>[GlcNAc-(1-&gt;4)-Mur2Ac(oyl-L-Ala-gamma-D-Glu-L-Lys-D-Ala-D-Ala)](n)-di-trans,octa-cis-undecaprenyl diphosphate + beta-D-GlcNAc-(1-&gt;4)-Mur2Ac(oyl-L-Ala-gamma-D-Glu-L-Lys-D-Ala-D-Ala)-di-trans,octa-cis-undecaprenyl diphosphate = [GlcNAc-(1-&gt;4)-Mur2Ac(oyl-L-Ala-gamma-D-Glu-L-Lys-D-Ala-D-Ala)](n+1)-di-trans,octa-cis-undecaprenyl diphosphate + di-trans,octa-cis-undecaprenyl diphosphate + H(+)</text>
        <dbReference type="Rhea" id="RHEA:23708"/>
        <dbReference type="Rhea" id="RHEA-COMP:9602"/>
        <dbReference type="Rhea" id="RHEA-COMP:9603"/>
        <dbReference type="ChEBI" id="CHEBI:15378"/>
        <dbReference type="ChEBI" id="CHEBI:58405"/>
        <dbReference type="ChEBI" id="CHEBI:60033"/>
        <dbReference type="ChEBI" id="CHEBI:78435"/>
        <dbReference type="EC" id="2.4.99.28"/>
    </reaction>
</comment>
<evidence type="ECO:0000256" key="7">
    <source>
        <dbReference type="ARBA" id="ARBA00022475"/>
    </source>
</evidence>
<keyword evidence="14" id="KW-0378">Hydrolase</keyword>
<keyword evidence="9" id="KW-0121">Carboxypeptidase</keyword>
<evidence type="ECO:0000256" key="20">
    <source>
        <dbReference type="ARBA" id="ARBA00023251"/>
    </source>
</evidence>
<keyword evidence="10" id="KW-0645">Protease</keyword>
<evidence type="ECO:0000256" key="2">
    <source>
        <dbReference type="ARBA" id="ARBA00004752"/>
    </source>
</evidence>
<keyword evidence="18 28" id="KW-1133">Transmembrane helix</keyword>
<dbReference type="InterPro" id="IPR050396">
    <property type="entry name" value="Glycosyltr_51/Transpeptidase"/>
</dbReference>
<accession>A0A831UEA2</accession>
<evidence type="ECO:0000259" key="31">
    <source>
        <dbReference type="Pfam" id="PF17092"/>
    </source>
</evidence>
<dbReference type="InterPro" id="IPR012338">
    <property type="entry name" value="Beta-lactam/transpept-like"/>
</dbReference>
<name>A0A831UEA2_GEOME</name>
<dbReference type="InterPro" id="IPR001460">
    <property type="entry name" value="PCN-bd_Tpept"/>
</dbReference>
<comment type="pathway">
    <text evidence="2">Cell wall biogenesis; peptidoglycan biosynthesis.</text>
</comment>
<evidence type="ECO:0000256" key="16">
    <source>
        <dbReference type="ARBA" id="ARBA00022968"/>
    </source>
</evidence>
<evidence type="ECO:0000256" key="5">
    <source>
        <dbReference type="ARBA" id="ARBA00012448"/>
    </source>
</evidence>
<comment type="similarity">
    <text evidence="4">In the N-terminal section; belongs to the glycosyltransferase 51 family.</text>
</comment>
<evidence type="ECO:0000256" key="27">
    <source>
        <dbReference type="SAM" id="MobiDB-lite"/>
    </source>
</evidence>
<dbReference type="SUPFAM" id="SSF56601">
    <property type="entry name" value="beta-lactamase/transpeptidase-like"/>
    <property type="match status" value="2"/>
</dbReference>
<dbReference type="InterPro" id="IPR001264">
    <property type="entry name" value="Glyco_trans_51"/>
</dbReference>
<comment type="subcellular location">
    <subcellularLocation>
        <location evidence="1">Cell inner membrane</location>
        <topology evidence="1">Single-pass type II membrane protein</topology>
    </subcellularLocation>
</comment>
<dbReference type="AlphaFoldDB" id="A0A831UEA2"/>
<dbReference type="SUPFAM" id="SSF53955">
    <property type="entry name" value="Lysozyme-like"/>
    <property type="match status" value="1"/>
</dbReference>
<dbReference type="InterPro" id="IPR031376">
    <property type="entry name" value="PCB_OB"/>
</dbReference>
<evidence type="ECO:0000256" key="18">
    <source>
        <dbReference type="ARBA" id="ARBA00022989"/>
    </source>
</evidence>
<keyword evidence="19 28" id="KW-0472">Membrane</keyword>
<dbReference type="Pfam" id="PF17092">
    <property type="entry name" value="PCB_OB"/>
    <property type="match status" value="1"/>
</dbReference>
<dbReference type="FunFam" id="1.10.3810.10:FF:000003">
    <property type="entry name" value="Penicillin-binding protein 1a"/>
    <property type="match status" value="1"/>
</dbReference>
<keyword evidence="8" id="KW-0997">Cell inner membrane</keyword>
<evidence type="ECO:0000313" key="32">
    <source>
        <dbReference type="EMBL" id="HEN42440.1"/>
    </source>
</evidence>
<evidence type="ECO:0000256" key="21">
    <source>
        <dbReference type="ARBA" id="ARBA00023268"/>
    </source>
</evidence>
<evidence type="ECO:0000256" key="10">
    <source>
        <dbReference type="ARBA" id="ARBA00022670"/>
    </source>
</evidence>
<evidence type="ECO:0000259" key="29">
    <source>
        <dbReference type="Pfam" id="PF00905"/>
    </source>
</evidence>
<feature type="transmembrane region" description="Helical" evidence="28">
    <location>
        <begin position="26"/>
        <end position="51"/>
    </location>
</feature>
<feature type="region of interest" description="Disordered" evidence="27">
    <location>
        <begin position="802"/>
        <end position="841"/>
    </location>
</feature>
<evidence type="ECO:0000256" key="3">
    <source>
        <dbReference type="ARBA" id="ARBA00007090"/>
    </source>
</evidence>
<proteinExistence type="inferred from homology"/>
<comment type="catalytic activity">
    <reaction evidence="23">
        <text>Preferential cleavage: (Ac)2-L-Lys-D-Ala-|-D-Ala. Also transpeptidation of peptidyl-alanyl moieties that are N-acyl substituents of D-alanine.</text>
        <dbReference type="EC" id="3.4.16.4"/>
    </reaction>
</comment>
<evidence type="ECO:0000256" key="24">
    <source>
        <dbReference type="ARBA" id="ARBA00044770"/>
    </source>
</evidence>
<dbReference type="GO" id="GO:0009252">
    <property type="term" value="P:peptidoglycan biosynthetic process"/>
    <property type="evidence" value="ECO:0007669"/>
    <property type="project" value="UniProtKB-UniPathway"/>
</dbReference>
<evidence type="ECO:0000256" key="11">
    <source>
        <dbReference type="ARBA" id="ARBA00022676"/>
    </source>
</evidence>